<proteinExistence type="predicted"/>
<protein>
    <submittedName>
        <fullName evidence="1">Uncharacterized protein</fullName>
    </submittedName>
</protein>
<dbReference type="Proteomes" id="UP001496674">
    <property type="component" value="Chromosome"/>
</dbReference>
<gene>
    <name evidence="1" type="ORF">BSYN_15500</name>
</gene>
<evidence type="ECO:0000313" key="2">
    <source>
        <dbReference type="Proteomes" id="UP001496674"/>
    </source>
</evidence>
<name>A0ABM8IB95_9BACE</name>
<reference evidence="1 2" key="1">
    <citation type="submission" date="2023-04" db="EMBL/GenBank/DDBJ databases">
        <title>Draft genome sequence of acteroides sedimenti strain YN3PY1.</title>
        <authorList>
            <person name="Yoshida N."/>
        </authorList>
    </citation>
    <scope>NUCLEOTIDE SEQUENCE [LARGE SCALE GENOMIC DNA]</scope>
    <source>
        <strain evidence="1 2">YN3PY1</strain>
    </source>
</reference>
<dbReference type="EMBL" id="AP028055">
    <property type="protein sequence ID" value="BEG99285.1"/>
    <property type="molecule type" value="Genomic_DNA"/>
</dbReference>
<sequence>MLKKNITSRRIVENLTKNITFAANLLNKYSKIIEEDEGTIFFVGKNIYAFYPFFCDPEAIIHVVLS</sequence>
<accession>A0ABM8IB95</accession>
<organism evidence="1 2">
    <name type="scientific">Bacteroides sedimenti</name>
    <dbReference type="NCBI Taxonomy" id="2136147"/>
    <lineage>
        <taxon>Bacteria</taxon>
        <taxon>Pseudomonadati</taxon>
        <taxon>Bacteroidota</taxon>
        <taxon>Bacteroidia</taxon>
        <taxon>Bacteroidales</taxon>
        <taxon>Bacteroidaceae</taxon>
        <taxon>Bacteroides</taxon>
    </lineage>
</organism>
<keyword evidence="2" id="KW-1185">Reference proteome</keyword>
<evidence type="ECO:0000313" key="1">
    <source>
        <dbReference type="EMBL" id="BEG99285.1"/>
    </source>
</evidence>